<dbReference type="Pfam" id="PF14280">
    <property type="entry name" value="DUF4365"/>
    <property type="match status" value="1"/>
</dbReference>
<evidence type="ECO:0000259" key="1">
    <source>
        <dbReference type="Pfam" id="PF14280"/>
    </source>
</evidence>
<evidence type="ECO:0000313" key="3">
    <source>
        <dbReference type="EMBL" id="PLR07800.1"/>
    </source>
</evidence>
<organism evidence="3 4">
    <name type="scientific">Caulobacter flavus</name>
    <dbReference type="NCBI Taxonomy" id="1679497"/>
    <lineage>
        <taxon>Bacteria</taxon>
        <taxon>Pseudomonadati</taxon>
        <taxon>Pseudomonadota</taxon>
        <taxon>Alphaproteobacteria</taxon>
        <taxon>Caulobacterales</taxon>
        <taxon>Caulobacteraceae</taxon>
        <taxon>Caulobacter</taxon>
    </lineage>
</organism>
<dbReference type="Proteomes" id="UP000234483">
    <property type="component" value="Unassembled WGS sequence"/>
</dbReference>
<name>A0A2N5CMY0_9CAUL</name>
<proteinExistence type="predicted"/>
<accession>A0A2N5CMY0</accession>
<evidence type="ECO:0000313" key="4">
    <source>
        <dbReference type="Proteomes" id="UP000234483"/>
    </source>
</evidence>
<dbReference type="AlphaFoldDB" id="A0A2N5CMY0"/>
<dbReference type="Proteomes" id="UP000281192">
    <property type="component" value="Chromosome"/>
</dbReference>
<dbReference type="EMBL" id="PJRQ01000044">
    <property type="protein sequence ID" value="PLR07800.1"/>
    <property type="molecule type" value="Genomic_DNA"/>
</dbReference>
<reference evidence="3 4" key="1">
    <citation type="submission" date="2017-12" db="EMBL/GenBank/DDBJ databases">
        <title>The genome sequence of Caulobacter flavus CGMCC1 15093.</title>
        <authorList>
            <person name="Gao J."/>
            <person name="Mao X."/>
            <person name="Sun J."/>
        </authorList>
    </citation>
    <scope>NUCLEOTIDE SEQUENCE [LARGE SCALE GENOMIC DNA]</scope>
    <source>
        <strain evidence="3 4">CGMCC1 15093</strain>
    </source>
</reference>
<dbReference type="OrthoDB" id="789223at2"/>
<dbReference type="KEGG" id="cfh:C1707_09970"/>
<reference evidence="2 5" key="2">
    <citation type="submission" date="2018-01" db="EMBL/GenBank/DDBJ databases">
        <title>Complete genome sequence of Caulobacter flavus RHGG3.</title>
        <authorList>
            <person name="Yang E."/>
        </authorList>
    </citation>
    <scope>NUCLEOTIDE SEQUENCE [LARGE SCALE GENOMIC DNA]</scope>
    <source>
        <strain evidence="2 5">RHGG3</strain>
    </source>
</reference>
<evidence type="ECO:0000313" key="2">
    <source>
        <dbReference type="EMBL" id="AYV46564.1"/>
    </source>
</evidence>
<keyword evidence="5" id="KW-1185">Reference proteome</keyword>
<dbReference type="InterPro" id="IPR025375">
    <property type="entry name" value="DUF4365"/>
</dbReference>
<protein>
    <recommendedName>
        <fullName evidence="1">DUF4365 domain-containing protein</fullName>
    </recommendedName>
</protein>
<feature type="domain" description="DUF4365" evidence="1">
    <location>
        <begin position="22"/>
        <end position="151"/>
    </location>
</feature>
<evidence type="ECO:0000313" key="5">
    <source>
        <dbReference type="Proteomes" id="UP000281192"/>
    </source>
</evidence>
<dbReference type="EMBL" id="CP026100">
    <property type="protein sequence ID" value="AYV46564.1"/>
    <property type="molecule type" value="Genomic_DNA"/>
</dbReference>
<gene>
    <name evidence="2" type="ORF">C1707_09970</name>
    <name evidence="3" type="ORF">CFHF_21445</name>
</gene>
<sequence length="397" mass="43166">MTDSRHQVALPVTTNNIATGSMGVAIVDLCVSRMGHQFSERPKHDYGIDGIIGIVDAAGERRHVTGREIAVQIKHGSDVVYRSDDRFTLYTALSTGNYWLAHTLPVIVVYVDPETETCHWASVTPEAMRRTGKGYALDIPRTSNLASDNAALIAVGGAPGRRREPEDAPPLMLVFDEASGLVGDDDELGADLAEYAQALRHGRQRLLTVEIATFGDVLAAIAAAQAGSATVESRRIGYALNEIVARYEKTAHNLARGLTLMFGNRFLAQPFSHDFDDYAAAARAFAEYYVRPVRPRSRALGLVAWPSNEMQEPEPKIDLTDAEKAALIEKLGTNAPIALSAFGDAIVGDLGSDMVARRAVPAITRYVMSLADRNGRDDESVLDDVNLYPTFWRLGLA</sequence>
<dbReference type="RefSeq" id="WP_101714969.1">
    <property type="nucleotide sequence ID" value="NZ_CP026100.1"/>
</dbReference>